<sequence length="329" mass="35307">MNAAVEFSKVSRHFGAVKAVDAVDLKIAPGEFFAMLGPSGSGKTTCLRLIAGFEQPSAGHIEIFGETAEGVPPYRRHVNTVFQDYALFPHLDILNNVAYGLMVKGVEKSERLQLAEQALDLVKLPGYGARKPGQLSGGQRQRVALARALVNKPKVLLLDEPLGALDLKLREQMQDELKTLQRSLGITFIFVTHDQGEALSMADRVAVFNDGKIVQAGTPEDIYNRPKTRFVADFVGSSNVISPAEMQKLGGEAKWASLRPESIRLVATGGIAATVRSRSFLGAATRLTVAAGNTNLTVMVPAGQPVPDVGSGTGLSWQPSDLHYMDDAA</sequence>
<dbReference type="GO" id="GO:0005524">
    <property type="term" value="F:ATP binding"/>
    <property type="evidence" value="ECO:0007669"/>
    <property type="project" value="UniProtKB-KW"/>
</dbReference>
<organism evidence="6 7">
    <name type="scientific">Ciceribacter naphthalenivorans</name>
    <dbReference type="NCBI Taxonomy" id="1118451"/>
    <lineage>
        <taxon>Bacteria</taxon>
        <taxon>Pseudomonadati</taxon>
        <taxon>Pseudomonadota</taxon>
        <taxon>Alphaproteobacteria</taxon>
        <taxon>Hyphomicrobiales</taxon>
        <taxon>Rhizobiaceae</taxon>
        <taxon>Ciceribacter</taxon>
    </lineage>
</organism>
<evidence type="ECO:0000256" key="3">
    <source>
        <dbReference type="ARBA" id="ARBA00022741"/>
    </source>
</evidence>
<dbReference type="InterPro" id="IPR003439">
    <property type="entry name" value="ABC_transporter-like_ATP-bd"/>
</dbReference>
<keyword evidence="2" id="KW-0813">Transport</keyword>
<proteinExistence type="inferred from homology"/>
<dbReference type="InterPro" id="IPR027417">
    <property type="entry name" value="P-loop_NTPase"/>
</dbReference>
<keyword evidence="3" id="KW-0547">Nucleotide-binding</keyword>
<dbReference type="InterPro" id="IPR017871">
    <property type="entry name" value="ABC_transporter-like_CS"/>
</dbReference>
<dbReference type="InterPro" id="IPR013611">
    <property type="entry name" value="Transp-assoc_OB_typ2"/>
</dbReference>
<gene>
    <name evidence="6" type="ORF">RNA01_23940</name>
</gene>
<dbReference type="RefSeq" id="WP_147180436.1">
    <property type="nucleotide sequence ID" value="NZ_BJZP01000010.1"/>
</dbReference>
<comment type="caution">
    <text evidence="6">The sequence shown here is derived from an EMBL/GenBank/DDBJ whole genome shotgun (WGS) entry which is preliminary data.</text>
</comment>
<dbReference type="EMBL" id="BJZP01000010">
    <property type="protein sequence ID" value="GEO85462.1"/>
    <property type="molecule type" value="Genomic_DNA"/>
</dbReference>
<dbReference type="GO" id="GO:0015847">
    <property type="term" value="P:putrescine transport"/>
    <property type="evidence" value="ECO:0007669"/>
    <property type="project" value="UniProtKB-ARBA"/>
</dbReference>
<dbReference type="Pfam" id="PF08402">
    <property type="entry name" value="TOBE_2"/>
    <property type="match status" value="1"/>
</dbReference>
<reference evidence="6 7" key="1">
    <citation type="submission" date="2019-07" db="EMBL/GenBank/DDBJ databases">
        <title>Whole genome shotgun sequence of Rhizobium naphthalenivorans NBRC 107585.</title>
        <authorList>
            <person name="Hosoyama A."/>
            <person name="Uohara A."/>
            <person name="Ohji S."/>
            <person name="Ichikawa N."/>
        </authorList>
    </citation>
    <scope>NUCLEOTIDE SEQUENCE [LARGE SCALE GENOMIC DNA]</scope>
    <source>
        <strain evidence="6 7">NBRC 107585</strain>
    </source>
</reference>
<evidence type="ECO:0000313" key="7">
    <source>
        <dbReference type="Proteomes" id="UP000321717"/>
    </source>
</evidence>
<dbReference type="PANTHER" id="PTHR42781">
    <property type="entry name" value="SPERMIDINE/PUTRESCINE IMPORT ATP-BINDING PROTEIN POTA"/>
    <property type="match status" value="1"/>
</dbReference>
<feature type="domain" description="ABC transporter" evidence="5">
    <location>
        <begin position="5"/>
        <end position="235"/>
    </location>
</feature>
<dbReference type="Gene3D" id="3.40.50.300">
    <property type="entry name" value="P-loop containing nucleotide triphosphate hydrolases"/>
    <property type="match status" value="1"/>
</dbReference>
<protein>
    <submittedName>
        <fullName evidence="6">ABC transporter ATP-binding protein</fullName>
    </submittedName>
</protein>
<comment type="similarity">
    <text evidence="1">Belongs to the ABC transporter superfamily.</text>
</comment>
<evidence type="ECO:0000313" key="6">
    <source>
        <dbReference type="EMBL" id="GEO85462.1"/>
    </source>
</evidence>
<dbReference type="SMART" id="SM00382">
    <property type="entry name" value="AAA"/>
    <property type="match status" value="1"/>
</dbReference>
<dbReference type="FunFam" id="3.40.50.300:FF:000133">
    <property type="entry name" value="Spermidine/putrescine import ATP-binding protein PotA"/>
    <property type="match status" value="1"/>
</dbReference>
<dbReference type="InterPro" id="IPR050093">
    <property type="entry name" value="ABC_SmlMolc_Importer"/>
</dbReference>
<evidence type="ECO:0000256" key="4">
    <source>
        <dbReference type="ARBA" id="ARBA00022840"/>
    </source>
</evidence>
<dbReference type="GO" id="GO:0016887">
    <property type="term" value="F:ATP hydrolysis activity"/>
    <property type="evidence" value="ECO:0007669"/>
    <property type="project" value="InterPro"/>
</dbReference>
<dbReference type="InterPro" id="IPR008995">
    <property type="entry name" value="Mo/tungstate-bd_C_term_dom"/>
</dbReference>
<evidence type="ECO:0000256" key="1">
    <source>
        <dbReference type="ARBA" id="ARBA00005417"/>
    </source>
</evidence>
<evidence type="ECO:0000259" key="5">
    <source>
        <dbReference type="PROSITE" id="PS50893"/>
    </source>
</evidence>
<dbReference type="SUPFAM" id="SSF52540">
    <property type="entry name" value="P-loop containing nucleoside triphosphate hydrolases"/>
    <property type="match status" value="1"/>
</dbReference>
<dbReference type="PROSITE" id="PS00211">
    <property type="entry name" value="ABC_TRANSPORTER_1"/>
    <property type="match status" value="1"/>
</dbReference>
<name>A0A512HJ43_9HYPH</name>
<dbReference type="SUPFAM" id="SSF50331">
    <property type="entry name" value="MOP-like"/>
    <property type="match status" value="1"/>
</dbReference>
<dbReference type="OrthoDB" id="9802264at2"/>
<dbReference type="Proteomes" id="UP000321717">
    <property type="component" value="Unassembled WGS sequence"/>
</dbReference>
<keyword evidence="4 6" id="KW-0067">ATP-binding</keyword>
<dbReference type="InterPro" id="IPR003593">
    <property type="entry name" value="AAA+_ATPase"/>
</dbReference>
<keyword evidence="7" id="KW-1185">Reference proteome</keyword>
<evidence type="ECO:0000256" key="2">
    <source>
        <dbReference type="ARBA" id="ARBA00022448"/>
    </source>
</evidence>
<dbReference type="AlphaFoldDB" id="A0A512HJ43"/>
<accession>A0A512HJ43</accession>
<dbReference type="GO" id="GO:0043190">
    <property type="term" value="C:ATP-binding cassette (ABC) transporter complex"/>
    <property type="evidence" value="ECO:0007669"/>
    <property type="project" value="InterPro"/>
</dbReference>
<dbReference type="PROSITE" id="PS50893">
    <property type="entry name" value="ABC_TRANSPORTER_2"/>
    <property type="match status" value="1"/>
</dbReference>
<dbReference type="Pfam" id="PF00005">
    <property type="entry name" value="ABC_tran"/>
    <property type="match status" value="1"/>
</dbReference>
<dbReference type="GO" id="GO:0022857">
    <property type="term" value="F:transmembrane transporter activity"/>
    <property type="evidence" value="ECO:0007669"/>
    <property type="project" value="InterPro"/>
</dbReference>
<dbReference type="PANTHER" id="PTHR42781:SF4">
    <property type="entry name" value="SPERMIDINE_PUTRESCINE IMPORT ATP-BINDING PROTEIN POTA"/>
    <property type="match status" value="1"/>
</dbReference>